<dbReference type="InterPro" id="IPR052901">
    <property type="entry name" value="Bact_TGase-like"/>
</dbReference>
<comment type="caution">
    <text evidence="4">The sequence shown here is derived from an EMBL/GenBank/DDBJ whole genome shotgun (WGS) entry which is preliminary data.</text>
</comment>
<feature type="domain" description="Transglutaminase-like" evidence="3">
    <location>
        <begin position="502"/>
        <end position="572"/>
    </location>
</feature>
<evidence type="ECO:0000313" key="5">
    <source>
        <dbReference type="Proteomes" id="UP000431092"/>
    </source>
</evidence>
<feature type="transmembrane region" description="Helical" evidence="2">
    <location>
        <begin position="57"/>
        <end position="78"/>
    </location>
</feature>
<dbReference type="Proteomes" id="UP000431092">
    <property type="component" value="Unassembled WGS sequence"/>
</dbReference>
<dbReference type="InterPro" id="IPR002931">
    <property type="entry name" value="Transglutaminase-like"/>
</dbReference>
<keyword evidence="2" id="KW-0812">Transmembrane</keyword>
<dbReference type="AlphaFoldDB" id="A0A6I3INZ8"/>
<dbReference type="RefSeq" id="WP_154593023.1">
    <property type="nucleotide sequence ID" value="NZ_WLVL01000023.1"/>
</dbReference>
<dbReference type="InterPro" id="IPR038765">
    <property type="entry name" value="Papain-like_cys_pep_sf"/>
</dbReference>
<gene>
    <name evidence="4" type="ORF">GGG17_06950</name>
</gene>
<dbReference type="SMART" id="SM00460">
    <property type="entry name" value="TGc"/>
    <property type="match status" value="1"/>
</dbReference>
<accession>A0A6I3INZ8</accession>
<evidence type="ECO:0000313" key="4">
    <source>
        <dbReference type="EMBL" id="MTB71710.1"/>
    </source>
</evidence>
<dbReference type="PANTHER" id="PTHR42736:SF1">
    <property type="entry name" value="PROTEIN-GLUTAMINE GAMMA-GLUTAMYLTRANSFERASE"/>
    <property type="match status" value="1"/>
</dbReference>
<evidence type="ECO:0000259" key="3">
    <source>
        <dbReference type="SMART" id="SM00460"/>
    </source>
</evidence>
<dbReference type="InterPro" id="IPR021878">
    <property type="entry name" value="TgpA_N"/>
</dbReference>
<proteinExistence type="predicted"/>
<dbReference type="Pfam" id="PF01841">
    <property type="entry name" value="Transglut_core"/>
    <property type="match status" value="1"/>
</dbReference>
<organism evidence="4 5">
    <name type="scientific">Arsenicicoccus cauae</name>
    <dbReference type="NCBI Taxonomy" id="2663847"/>
    <lineage>
        <taxon>Bacteria</taxon>
        <taxon>Bacillati</taxon>
        <taxon>Actinomycetota</taxon>
        <taxon>Actinomycetes</taxon>
        <taxon>Micrococcales</taxon>
        <taxon>Intrasporangiaceae</taxon>
        <taxon>Arsenicicoccus</taxon>
    </lineage>
</organism>
<evidence type="ECO:0000256" key="1">
    <source>
        <dbReference type="SAM" id="MobiDB-lite"/>
    </source>
</evidence>
<evidence type="ECO:0000256" key="2">
    <source>
        <dbReference type="SAM" id="Phobius"/>
    </source>
</evidence>
<dbReference type="Gene3D" id="3.10.620.30">
    <property type="match status" value="1"/>
</dbReference>
<feature type="transmembrane region" description="Helical" evidence="2">
    <location>
        <begin position="32"/>
        <end position="50"/>
    </location>
</feature>
<keyword evidence="2" id="KW-1133">Transmembrane helix</keyword>
<dbReference type="PANTHER" id="PTHR42736">
    <property type="entry name" value="PROTEIN-GLUTAMINE GAMMA-GLUTAMYLTRANSFERASE"/>
    <property type="match status" value="1"/>
</dbReference>
<keyword evidence="2" id="KW-0472">Membrane</keyword>
<sequence>MTRAHLRETALSSLAVVVAAWPIGTLLRDSSWTGPMLLVVGLVALVGAGLRSVRAPAWGVVLTQLLAVSIAVCLLHDLGSGPGGLPWTDVGSRLVDRLEEAGRTIRSYAAPAPATRGLVTLISLLTGLVAILVDHLVVARRAATVAGFPLLVVYLVSVVNTPVALPAVYFLPLALLWLLLLVEQHGSQLRRWATLAAAPSRSSNVDDAATVVSRFSGRSRAVAVAVVLAAVGIQALLPDLPTRFLSEGLGRQEQAGRGTLSFTSDVDITRSLGSRDPRPVLTLRTSDGSEPPPLAVTMAKQYVDGHWRMIPTPPPADQAQPAPGRTLGLPDGIAPDLPHRSVTARVSDNTVMRPPQLAAPVPALSVGADVPWRRDATTGLVSVGRAAEDYSVSYAVPTLTPAQLGGGTRGSASQQPYATSAYDDTDYLDVDPASRELVDRTAQEVLSLAEVERYGTPDGAYAKAMAIQQYPRSPSFIYSLTLAPLTEDERRRGVEPDAVSHFLRTRRGYCTQFSTAMVMMARSQGIPARVVFGFLPGSLQPDGTRVVRAADAHAWPELFIDGVGWTRFEPTPGGRAGLPPAWATPPTAPTASTSTAAPTTTSTARPRPTETDTTPAAEAEPGALDRLRGWFTPARTLTLGLLLVAAIALAVAPLRAARARQRRLARAGTPAAAVEAHWTSLAEQLHDLGLGPPTGLTPRALAGHYDRYALLPDDGKRALTRVLSAVERARYAPPGAPASPRQVAADVQVVRRTFARTRSWPQRLRAVLLPTAARGRAD</sequence>
<feature type="compositionally biased region" description="Low complexity" evidence="1">
    <location>
        <begin position="589"/>
        <end position="621"/>
    </location>
</feature>
<protein>
    <recommendedName>
        <fullName evidence="3">Transglutaminase-like domain-containing protein</fullName>
    </recommendedName>
</protein>
<feature type="transmembrane region" description="Helical" evidence="2">
    <location>
        <begin position="637"/>
        <end position="656"/>
    </location>
</feature>
<reference evidence="4 5" key="1">
    <citation type="submission" date="2019-11" db="EMBL/GenBank/DDBJ databases">
        <title>Whole genome sequencing identifies a novel species of the genus Arsenicicoccus isolated from human blood.</title>
        <authorList>
            <person name="Jeong J.H."/>
            <person name="Kweon O.J."/>
            <person name="Kim H.R."/>
            <person name="Kim T.-H."/>
            <person name="Ha S.-M."/>
            <person name="Lee M.-K."/>
        </authorList>
    </citation>
    <scope>NUCLEOTIDE SEQUENCE [LARGE SCALE GENOMIC DNA]</scope>
    <source>
        <strain evidence="4 5">MKL-02</strain>
    </source>
</reference>
<name>A0A6I3INZ8_9MICO</name>
<dbReference type="Pfam" id="PF11992">
    <property type="entry name" value="TgpA_N"/>
    <property type="match status" value="1"/>
</dbReference>
<feature type="transmembrane region" description="Helical" evidence="2">
    <location>
        <begin position="114"/>
        <end position="133"/>
    </location>
</feature>
<dbReference type="EMBL" id="WLVL01000023">
    <property type="protein sequence ID" value="MTB71710.1"/>
    <property type="molecule type" value="Genomic_DNA"/>
</dbReference>
<feature type="region of interest" description="Disordered" evidence="1">
    <location>
        <begin position="570"/>
        <end position="621"/>
    </location>
</feature>
<keyword evidence="5" id="KW-1185">Reference proteome</keyword>
<dbReference type="SUPFAM" id="SSF54001">
    <property type="entry name" value="Cysteine proteinases"/>
    <property type="match status" value="1"/>
</dbReference>